<dbReference type="Proteomes" id="UP000182915">
    <property type="component" value="Chromosome I"/>
</dbReference>
<keyword evidence="3" id="KW-1185">Reference proteome</keyword>
<sequence length="313" mass="32673">MTFSPVIPPAVLIAVAVLAVVLRLITMRQLAGRAGQRWTTVWRWSGLTLAVVLMLIAAARPAIGGDGPDATAAGTTGAPDDVPNVFLIVDRSADTAVPDYDGRPRIAGIRDDVTALVDHYPGARFALITFASRPSLEWPLSEDAWSLGSTVAGVTALAGEDAVGVNAAAASNVLRYQLIAAGQRTPGAPNLVFYFGPGAPGSQAPQGEFEPTAGSVDGGAVFGYGAARDDAGLQRIADQLGVPYVPRDPAQPVADAAPEVAGVAAGPAPLERPDHTDLYWVFTLAAAVLLLFEIFLNLREYRAARTARREVTL</sequence>
<name>A0A1H6IKN6_MYCRU</name>
<dbReference type="SUPFAM" id="SSF53300">
    <property type="entry name" value="vWA-like"/>
    <property type="match status" value="1"/>
</dbReference>
<feature type="transmembrane region" description="Helical" evidence="1">
    <location>
        <begin position="6"/>
        <end position="25"/>
    </location>
</feature>
<keyword evidence="1" id="KW-0812">Transmembrane</keyword>
<dbReference type="EMBL" id="LT629971">
    <property type="protein sequence ID" value="SEH49184.1"/>
    <property type="molecule type" value="Genomic_DNA"/>
</dbReference>
<keyword evidence="1" id="KW-1133">Transmembrane helix</keyword>
<evidence type="ECO:0000313" key="2">
    <source>
        <dbReference type="EMBL" id="SEH49184.1"/>
    </source>
</evidence>
<dbReference type="RefSeq" id="WP_083405794.1">
    <property type="nucleotide sequence ID" value="NZ_LT629971.1"/>
</dbReference>
<dbReference type="STRING" id="370526.SAMN04489835_0463"/>
<dbReference type="Gene3D" id="3.40.50.410">
    <property type="entry name" value="von Willebrand factor, type A domain"/>
    <property type="match status" value="1"/>
</dbReference>
<reference evidence="3" key="1">
    <citation type="submission" date="2016-10" db="EMBL/GenBank/DDBJ databases">
        <authorList>
            <person name="Varghese N."/>
            <person name="Submissions S."/>
        </authorList>
    </citation>
    <scope>NUCLEOTIDE SEQUENCE [LARGE SCALE GENOMIC DNA]</scope>
    <source>
        <strain evidence="3">DSM 45405</strain>
    </source>
</reference>
<feature type="transmembrane region" description="Helical" evidence="1">
    <location>
        <begin position="278"/>
        <end position="298"/>
    </location>
</feature>
<dbReference type="AlphaFoldDB" id="A0A1H6IKN6"/>
<feature type="transmembrane region" description="Helical" evidence="1">
    <location>
        <begin position="46"/>
        <end position="63"/>
    </location>
</feature>
<accession>A0A1H6IKN6</accession>
<dbReference type="InterPro" id="IPR036465">
    <property type="entry name" value="vWFA_dom_sf"/>
</dbReference>
<evidence type="ECO:0000256" key="1">
    <source>
        <dbReference type="SAM" id="Phobius"/>
    </source>
</evidence>
<gene>
    <name evidence="2" type="ORF">SAMN04489835_0463</name>
</gene>
<proteinExistence type="predicted"/>
<evidence type="ECO:0008006" key="4">
    <source>
        <dbReference type="Google" id="ProtNLM"/>
    </source>
</evidence>
<organism evidence="2 3">
    <name type="scientific">Mycolicibacterium rutilum</name>
    <name type="common">Mycobacterium rutilum</name>
    <dbReference type="NCBI Taxonomy" id="370526"/>
    <lineage>
        <taxon>Bacteria</taxon>
        <taxon>Bacillati</taxon>
        <taxon>Actinomycetota</taxon>
        <taxon>Actinomycetes</taxon>
        <taxon>Mycobacteriales</taxon>
        <taxon>Mycobacteriaceae</taxon>
        <taxon>Mycolicibacterium</taxon>
    </lineage>
</organism>
<keyword evidence="1" id="KW-0472">Membrane</keyword>
<dbReference type="OrthoDB" id="9814325at2"/>
<evidence type="ECO:0000313" key="3">
    <source>
        <dbReference type="Proteomes" id="UP000182915"/>
    </source>
</evidence>
<protein>
    <recommendedName>
        <fullName evidence="4">Ca-activated chloride channel family protein</fullName>
    </recommendedName>
</protein>